<sequence>MAIMPKFGATNGKMQTNLYSWPSKPRFQPSIKVRLSPLLPVVLKIAIASGTLPTSHCQRLGRYSISIGKKLVTLTRHAAISTWRPFKAKCIAVSPLCPPDYIDSVSTSLRQPS</sequence>
<dbReference type="EMBL" id="JAEFBK010000004">
    <property type="protein sequence ID" value="KAG7615015.1"/>
    <property type="molecule type" value="Genomic_DNA"/>
</dbReference>
<dbReference type="AlphaFoldDB" id="A0A8T2DSI7"/>
<organism evidence="1 2">
    <name type="scientific">Arabidopsis thaliana x Arabidopsis arenosa</name>
    <dbReference type="NCBI Taxonomy" id="1240361"/>
    <lineage>
        <taxon>Eukaryota</taxon>
        <taxon>Viridiplantae</taxon>
        <taxon>Streptophyta</taxon>
        <taxon>Embryophyta</taxon>
        <taxon>Tracheophyta</taxon>
        <taxon>Spermatophyta</taxon>
        <taxon>Magnoliopsida</taxon>
        <taxon>eudicotyledons</taxon>
        <taxon>Gunneridae</taxon>
        <taxon>Pentapetalae</taxon>
        <taxon>rosids</taxon>
        <taxon>malvids</taxon>
        <taxon>Brassicales</taxon>
        <taxon>Brassicaceae</taxon>
        <taxon>Camelineae</taxon>
        <taxon>Arabidopsis</taxon>
    </lineage>
</organism>
<evidence type="ECO:0000313" key="2">
    <source>
        <dbReference type="Proteomes" id="UP000694240"/>
    </source>
</evidence>
<comment type="caution">
    <text evidence="1">The sequence shown here is derived from an EMBL/GenBank/DDBJ whole genome shotgun (WGS) entry which is preliminary data.</text>
</comment>
<proteinExistence type="predicted"/>
<gene>
    <name evidence="1" type="ORF">ISN45_At04g004110</name>
</gene>
<keyword evidence="2" id="KW-1185">Reference proteome</keyword>
<protein>
    <submittedName>
        <fullName evidence="1">Uncharacterized protein</fullName>
    </submittedName>
</protein>
<accession>A0A8T2DSI7</accession>
<dbReference type="Proteomes" id="UP000694240">
    <property type="component" value="Chromosome 4"/>
</dbReference>
<reference evidence="1 2" key="1">
    <citation type="submission" date="2020-12" db="EMBL/GenBank/DDBJ databases">
        <title>Concerted genomic and epigenomic changes stabilize Arabidopsis allopolyploids.</title>
        <authorList>
            <person name="Chen Z."/>
        </authorList>
    </citation>
    <scope>NUCLEOTIDE SEQUENCE [LARGE SCALE GENOMIC DNA]</scope>
    <source>
        <strain evidence="1">Allo738</strain>
        <tissue evidence="1">Leaf</tissue>
    </source>
</reference>
<evidence type="ECO:0000313" key="1">
    <source>
        <dbReference type="EMBL" id="KAG7615015.1"/>
    </source>
</evidence>
<name>A0A8T2DSI7_9BRAS</name>